<reference evidence="8 9" key="1">
    <citation type="submission" date="2023-01" db="EMBL/GenBank/DDBJ databases">
        <authorList>
            <person name="Whitehead M."/>
        </authorList>
    </citation>
    <scope>NUCLEOTIDE SEQUENCE [LARGE SCALE GENOMIC DNA]</scope>
</reference>
<feature type="transmembrane region" description="Helical" evidence="6">
    <location>
        <begin position="684"/>
        <end position="704"/>
    </location>
</feature>
<feature type="transmembrane region" description="Helical" evidence="6">
    <location>
        <begin position="344"/>
        <end position="364"/>
    </location>
</feature>
<feature type="transmembrane region" description="Helical" evidence="6">
    <location>
        <begin position="272"/>
        <end position="294"/>
    </location>
</feature>
<dbReference type="PANTHER" id="PTHR22950:SF494">
    <property type="entry name" value="GH04538P"/>
    <property type="match status" value="1"/>
</dbReference>
<feature type="compositionally biased region" description="Basic residues" evidence="5">
    <location>
        <begin position="662"/>
        <end position="678"/>
    </location>
</feature>
<feature type="compositionally biased region" description="Polar residues" evidence="5">
    <location>
        <begin position="98"/>
        <end position="113"/>
    </location>
</feature>
<feature type="transmembrane region" description="Helical" evidence="6">
    <location>
        <begin position="569"/>
        <end position="588"/>
    </location>
</feature>
<sequence>MDNPAAVLSDDVEDWSPRAPSTGSNQPQTQVRLSGGSDGIYSTNIPNNSSQTQSPTPHQKQQFQQPTPQQQYKRNASTYSIDIPATLGLMVTNTNPAVNGGSTTSSTMKLTEYSSSGSNSSNSGSVGDGTATATSYIISGGNGEKADGNGMVGGRRRKGGKKQPRYDPFQMRDKSKATTDSGALLHLIKSSLGSGILAMPNAFKNGGLIFGLVGTAAIGALCTHCIYLLVLCSQALARRTRRPALGFADTAAAAFSTGPRRFRAWAPFAREFVNAALFCTYYFGNTVYVVLVAASFKQVADTHTPPEWHMPVRAWILGLAIPLVPLGIVRSLRLLVPFSAIATAFILVGLGCTMSWVVTGVSLFADESALTAAVPLPDIGSRPWIAPVGHMPLFFATVLFAMEGIGTVLPIENSMRHPQRFLKARPCGVLNAAMVLVVCLYSVAGFLGYLRFGDATDGSITLNLPNDLFAESVKIMVALSILFSYGLQFCVPSEIVWTRLEPWLRKRRQNGKYSADSKTTTSCGAPVNTIAGSTMSTVTAVTTTSATSVDEKKQLELESNRQDKPMEGAYYVMRASMILGTVFIAALVPDLAPFISLIGAVFFSILGLMCPAIIHLAAFWNHGDEDGEDTDDATDSEDDLDFDGDYYAVDDDTDLEAVQRQPQRRRSSGRSTRRRRKGMSRWTVAKDVAIVLIALIALVSGTYASLVDIVAFYGAGGEGGHHAATGNGTAVTVGTTTIGPGPESAFLVAANVVPQL</sequence>
<dbReference type="Proteomes" id="UP001160148">
    <property type="component" value="Unassembled WGS sequence"/>
</dbReference>
<feature type="compositionally biased region" description="Basic residues" evidence="5">
    <location>
        <begin position="154"/>
        <end position="163"/>
    </location>
</feature>
<evidence type="ECO:0000259" key="7">
    <source>
        <dbReference type="Pfam" id="PF01490"/>
    </source>
</evidence>
<feature type="domain" description="Amino acid transporter transmembrane" evidence="7">
    <location>
        <begin position="183"/>
        <end position="622"/>
    </location>
</feature>
<gene>
    <name evidence="8" type="ORF">MEUPH1_LOCUS9630</name>
</gene>
<dbReference type="Pfam" id="PF01490">
    <property type="entry name" value="Aa_trans"/>
    <property type="match status" value="1"/>
</dbReference>
<keyword evidence="9" id="KW-1185">Reference proteome</keyword>
<evidence type="ECO:0000256" key="1">
    <source>
        <dbReference type="ARBA" id="ARBA00004141"/>
    </source>
</evidence>
<feature type="transmembrane region" description="Helical" evidence="6">
    <location>
        <begin position="594"/>
        <end position="614"/>
    </location>
</feature>
<evidence type="ECO:0000256" key="4">
    <source>
        <dbReference type="ARBA" id="ARBA00023136"/>
    </source>
</evidence>
<accession>A0AAV0WCL2</accession>
<evidence type="ECO:0000313" key="9">
    <source>
        <dbReference type="Proteomes" id="UP001160148"/>
    </source>
</evidence>
<name>A0AAV0WCL2_9HEMI</name>
<feature type="compositionally biased region" description="Polar residues" evidence="5">
    <location>
        <begin position="40"/>
        <end position="52"/>
    </location>
</feature>
<keyword evidence="4 6" id="KW-0472">Membrane</keyword>
<proteinExistence type="predicted"/>
<dbReference type="AlphaFoldDB" id="A0AAV0WCL2"/>
<evidence type="ECO:0000256" key="2">
    <source>
        <dbReference type="ARBA" id="ARBA00022692"/>
    </source>
</evidence>
<feature type="compositionally biased region" description="Low complexity" evidence="5">
    <location>
        <begin position="53"/>
        <end position="71"/>
    </location>
</feature>
<protein>
    <recommendedName>
        <fullName evidence="7">Amino acid transporter transmembrane domain-containing protein</fullName>
    </recommendedName>
</protein>
<dbReference type="GO" id="GO:0005774">
    <property type="term" value="C:vacuolar membrane"/>
    <property type="evidence" value="ECO:0007669"/>
    <property type="project" value="TreeGrafter"/>
</dbReference>
<feature type="region of interest" description="Disordered" evidence="5">
    <location>
        <begin position="658"/>
        <end position="678"/>
    </location>
</feature>
<keyword evidence="2 6" id="KW-0812">Transmembrane</keyword>
<comment type="subcellular location">
    <subcellularLocation>
        <location evidence="1">Membrane</location>
        <topology evidence="1">Multi-pass membrane protein</topology>
    </subcellularLocation>
</comment>
<evidence type="ECO:0000256" key="5">
    <source>
        <dbReference type="SAM" id="MobiDB-lite"/>
    </source>
</evidence>
<feature type="compositionally biased region" description="Polar residues" evidence="5">
    <location>
        <begin position="19"/>
        <end position="32"/>
    </location>
</feature>
<feature type="transmembrane region" description="Helical" evidence="6">
    <location>
        <begin position="429"/>
        <end position="452"/>
    </location>
</feature>
<dbReference type="InterPro" id="IPR013057">
    <property type="entry name" value="AA_transpt_TM"/>
</dbReference>
<feature type="region of interest" description="Disordered" evidence="5">
    <location>
        <begin position="1"/>
        <end position="74"/>
    </location>
</feature>
<dbReference type="EMBL" id="CARXXK010000002">
    <property type="protein sequence ID" value="CAI6353513.1"/>
    <property type="molecule type" value="Genomic_DNA"/>
</dbReference>
<feature type="region of interest" description="Disordered" evidence="5">
    <location>
        <begin position="98"/>
        <end position="175"/>
    </location>
</feature>
<keyword evidence="3 6" id="KW-1133">Transmembrane helix</keyword>
<dbReference type="GO" id="GO:0015179">
    <property type="term" value="F:L-amino acid transmembrane transporter activity"/>
    <property type="evidence" value="ECO:0007669"/>
    <property type="project" value="TreeGrafter"/>
</dbReference>
<feature type="compositionally biased region" description="Low complexity" evidence="5">
    <location>
        <begin position="114"/>
        <end position="125"/>
    </location>
</feature>
<feature type="transmembrane region" description="Helical" evidence="6">
    <location>
        <begin position="384"/>
        <end position="409"/>
    </location>
</feature>
<feature type="transmembrane region" description="Helical" evidence="6">
    <location>
        <begin position="472"/>
        <end position="497"/>
    </location>
</feature>
<dbReference type="PANTHER" id="PTHR22950">
    <property type="entry name" value="AMINO ACID TRANSPORTER"/>
    <property type="match status" value="1"/>
</dbReference>
<evidence type="ECO:0000313" key="8">
    <source>
        <dbReference type="EMBL" id="CAI6353513.1"/>
    </source>
</evidence>
<comment type="caution">
    <text evidence="8">The sequence shown here is derived from an EMBL/GenBank/DDBJ whole genome shotgun (WGS) entry which is preliminary data.</text>
</comment>
<organism evidence="8 9">
    <name type="scientific">Macrosiphum euphorbiae</name>
    <name type="common">potato aphid</name>
    <dbReference type="NCBI Taxonomy" id="13131"/>
    <lineage>
        <taxon>Eukaryota</taxon>
        <taxon>Metazoa</taxon>
        <taxon>Ecdysozoa</taxon>
        <taxon>Arthropoda</taxon>
        <taxon>Hexapoda</taxon>
        <taxon>Insecta</taxon>
        <taxon>Pterygota</taxon>
        <taxon>Neoptera</taxon>
        <taxon>Paraneoptera</taxon>
        <taxon>Hemiptera</taxon>
        <taxon>Sternorrhyncha</taxon>
        <taxon>Aphidomorpha</taxon>
        <taxon>Aphidoidea</taxon>
        <taxon>Aphididae</taxon>
        <taxon>Macrosiphini</taxon>
        <taxon>Macrosiphum</taxon>
    </lineage>
</organism>
<feature type="transmembrane region" description="Helical" evidence="6">
    <location>
        <begin position="208"/>
        <end position="232"/>
    </location>
</feature>
<feature type="transmembrane region" description="Helical" evidence="6">
    <location>
        <begin position="314"/>
        <end position="332"/>
    </location>
</feature>
<evidence type="ECO:0000256" key="3">
    <source>
        <dbReference type="ARBA" id="ARBA00022989"/>
    </source>
</evidence>
<evidence type="ECO:0000256" key="6">
    <source>
        <dbReference type="SAM" id="Phobius"/>
    </source>
</evidence>